<comment type="caution">
    <text evidence="2">The sequence shown here is derived from an EMBL/GenBank/DDBJ whole genome shotgun (WGS) entry which is preliminary data.</text>
</comment>
<dbReference type="AlphaFoldDB" id="A0A165YWQ0"/>
<evidence type="ECO:0008006" key="4">
    <source>
        <dbReference type="Google" id="ProtNLM"/>
    </source>
</evidence>
<evidence type="ECO:0000313" key="2">
    <source>
        <dbReference type="EMBL" id="KZL19302.1"/>
    </source>
</evidence>
<dbReference type="EMBL" id="LMCB01000015">
    <property type="protein sequence ID" value="KZL19302.1"/>
    <property type="molecule type" value="Genomic_DNA"/>
</dbReference>
<dbReference type="PATRIC" id="fig|989403.3.peg.2194"/>
<keyword evidence="3" id="KW-1185">Reference proteome</keyword>
<gene>
    <name evidence="2" type="ORF">PsAD2_02053</name>
</gene>
<protein>
    <recommendedName>
        <fullName evidence="4">Bacterial inner membrane protein</fullName>
    </recommendedName>
</protein>
<feature type="transmembrane region" description="Helical" evidence="1">
    <location>
        <begin position="5"/>
        <end position="25"/>
    </location>
</feature>
<accession>A0A165YWQ0</accession>
<keyword evidence="1" id="KW-0472">Membrane</keyword>
<evidence type="ECO:0000256" key="1">
    <source>
        <dbReference type="SAM" id="Phobius"/>
    </source>
</evidence>
<dbReference type="OrthoDB" id="677174at2"/>
<dbReference type="Proteomes" id="UP000076577">
    <property type="component" value="Unassembled WGS sequence"/>
</dbReference>
<name>A0A165YWQ0_9HYPH</name>
<sequence length="81" mass="9108">MNMELVGYLASITVMTSLLMSNVLWLRVINMIGCSLFTLYGLSVAAYPVVLLNGMCVLINIYHLAKLRKQKQQQELTTKEA</sequence>
<organism evidence="2 3">
    <name type="scientific">Pseudovibrio axinellae</name>
    <dbReference type="NCBI Taxonomy" id="989403"/>
    <lineage>
        <taxon>Bacteria</taxon>
        <taxon>Pseudomonadati</taxon>
        <taxon>Pseudomonadota</taxon>
        <taxon>Alphaproteobacteria</taxon>
        <taxon>Hyphomicrobiales</taxon>
        <taxon>Stappiaceae</taxon>
        <taxon>Pseudovibrio</taxon>
    </lineage>
</organism>
<proteinExistence type="predicted"/>
<dbReference type="RefSeq" id="WP_068005507.1">
    <property type="nucleotide sequence ID" value="NZ_FOFM01000002.1"/>
</dbReference>
<evidence type="ECO:0000313" key="3">
    <source>
        <dbReference type="Proteomes" id="UP000076577"/>
    </source>
</evidence>
<reference evidence="2 3" key="1">
    <citation type="journal article" date="2016" name="Front. Microbiol.">
        <title>Comparative Genomic Analysis Reveals a Diverse Repertoire of Genes Involved in Prokaryote-Eukaryote Interactions within the Pseudovibrio Genus.</title>
        <authorList>
            <person name="Romano S."/>
            <person name="Fernandez-Guerra A."/>
            <person name="Reen F.J."/>
            <person name="Glockner F.O."/>
            <person name="Crowley S.P."/>
            <person name="O'Sullivan O."/>
            <person name="Cotter P.D."/>
            <person name="Adams C."/>
            <person name="Dobson A.D."/>
            <person name="O'Gara F."/>
        </authorList>
    </citation>
    <scope>NUCLEOTIDE SEQUENCE [LARGE SCALE GENOMIC DNA]</scope>
    <source>
        <strain evidence="2 3">Ad2</strain>
    </source>
</reference>
<dbReference type="STRING" id="989403.SAMN05421798_102654"/>
<keyword evidence="1" id="KW-0812">Transmembrane</keyword>
<feature type="transmembrane region" description="Helical" evidence="1">
    <location>
        <begin position="37"/>
        <end position="62"/>
    </location>
</feature>
<keyword evidence="1" id="KW-1133">Transmembrane helix</keyword>